<dbReference type="CDD" id="cd00130">
    <property type="entry name" value="PAS"/>
    <property type="match status" value="2"/>
</dbReference>
<keyword evidence="1" id="KW-0812">Transmembrane</keyword>
<dbReference type="STRING" id="489703.SAMN04488038_11112"/>
<dbReference type="InterPro" id="IPR000014">
    <property type="entry name" value="PAS"/>
</dbReference>
<dbReference type="GO" id="GO:0006355">
    <property type="term" value="P:regulation of DNA-templated transcription"/>
    <property type="evidence" value="ECO:0007669"/>
    <property type="project" value="InterPro"/>
</dbReference>
<organism evidence="3 4">
    <name type="scientific">Solimonas aquatica</name>
    <dbReference type="NCBI Taxonomy" id="489703"/>
    <lineage>
        <taxon>Bacteria</taxon>
        <taxon>Pseudomonadati</taxon>
        <taxon>Pseudomonadota</taxon>
        <taxon>Gammaproteobacteria</taxon>
        <taxon>Nevskiales</taxon>
        <taxon>Nevskiaceae</taxon>
        <taxon>Solimonas</taxon>
    </lineage>
</organism>
<dbReference type="NCBIfam" id="TIGR00229">
    <property type="entry name" value="sensory_box"/>
    <property type="match status" value="2"/>
</dbReference>
<feature type="domain" description="PAS" evidence="2">
    <location>
        <begin position="227"/>
        <end position="299"/>
    </location>
</feature>
<dbReference type="Gene3D" id="3.30.450.20">
    <property type="entry name" value="PAS domain"/>
    <property type="match status" value="2"/>
</dbReference>
<accession>A0A1H9J435</accession>
<dbReference type="InterPro" id="IPR013767">
    <property type="entry name" value="PAS_fold"/>
</dbReference>
<proteinExistence type="predicted"/>
<dbReference type="InterPro" id="IPR013656">
    <property type="entry name" value="PAS_4"/>
</dbReference>
<evidence type="ECO:0000259" key="2">
    <source>
        <dbReference type="PROSITE" id="PS50112"/>
    </source>
</evidence>
<dbReference type="InterPro" id="IPR035965">
    <property type="entry name" value="PAS-like_dom_sf"/>
</dbReference>
<dbReference type="EMBL" id="FOFS01000011">
    <property type="protein sequence ID" value="SEQ81548.1"/>
    <property type="molecule type" value="Genomic_DNA"/>
</dbReference>
<dbReference type="Pfam" id="PF08448">
    <property type="entry name" value="PAS_4"/>
    <property type="match status" value="1"/>
</dbReference>
<evidence type="ECO:0000256" key="1">
    <source>
        <dbReference type="SAM" id="Phobius"/>
    </source>
</evidence>
<dbReference type="Proteomes" id="UP000199233">
    <property type="component" value="Unassembled WGS sequence"/>
</dbReference>
<evidence type="ECO:0000313" key="4">
    <source>
        <dbReference type="Proteomes" id="UP000199233"/>
    </source>
</evidence>
<protein>
    <submittedName>
        <fullName evidence="3">PAS domain S-box-containing protein</fullName>
    </submittedName>
</protein>
<sequence length="362" mass="39063">MANAMRMVRLGRWQPWLLLGAAVAATALIALLLSAPAVISQAQPQASTSSQTALFWAIIAVAVLFVLALLLAVILQFSLLARRRAMTLVARLNKSLNQAEAALRAVSECSADGIITVDASGRILGFNRSAERLFGFRAEDVLGQHAGVLLPERHRGNLRQTLAELDPLGWGHRAEQRHMITGLRRDGRELPLQLTLNAIDLAGPRRLVGVVHDLSEPQRQQRQLHEHEQRLSLLLSGTESLGILLLDAQGRVQHCNVGAEQLLAQTREALQGRHVAELAAHEADGESLAPALTQAAADGRAEHPVLGLRPDGTRLPLHLSLQALHDRDGRLFGFNGLLLTQAPARAQDSAPSPGTVHAASLF</sequence>
<keyword evidence="4" id="KW-1185">Reference proteome</keyword>
<gene>
    <name evidence="3" type="ORF">SAMN04488038_11112</name>
</gene>
<dbReference type="PANTHER" id="PTHR44757">
    <property type="entry name" value="DIGUANYLATE CYCLASE DGCP"/>
    <property type="match status" value="1"/>
</dbReference>
<name>A0A1H9J435_9GAMM</name>
<dbReference type="PROSITE" id="PS50112">
    <property type="entry name" value="PAS"/>
    <property type="match status" value="2"/>
</dbReference>
<evidence type="ECO:0000313" key="3">
    <source>
        <dbReference type="EMBL" id="SEQ81548.1"/>
    </source>
</evidence>
<dbReference type="Pfam" id="PF00989">
    <property type="entry name" value="PAS"/>
    <property type="match status" value="1"/>
</dbReference>
<dbReference type="SUPFAM" id="SSF55785">
    <property type="entry name" value="PYP-like sensor domain (PAS domain)"/>
    <property type="match status" value="2"/>
</dbReference>
<dbReference type="SMART" id="SM00091">
    <property type="entry name" value="PAS"/>
    <property type="match status" value="2"/>
</dbReference>
<dbReference type="PANTHER" id="PTHR44757:SF2">
    <property type="entry name" value="BIOFILM ARCHITECTURE MAINTENANCE PROTEIN MBAA"/>
    <property type="match status" value="1"/>
</dbReference>
<feature type="domain" description="PAS" evidence="2">
    <location>
        <begin position="99"/>
        <end position="152"/>
    </location>
</feature>
<reference evidence="4" key="1">
    <citation type="submission" date="2016-10" db="EMBL/GenBank/DDBJ databases">
        <authorList>
            <person name="Varghese N."/>
            <person name="Submissions S."/>
        </authorList>
    </citation>
    <scope>NUCLEOTIDE SEQUENCE [LARGE SCALE GENOMIC DNA]</scope>
    <source>
        <strain evidence="4">DSM 25927</strain>
    </source>
</reference>
<keyword evidence="1" id="KW-1133">Transmembrane helix</keyword>
<dbReference type="AlphaFoldDB" id="A0A1H9J435"/>
<dbReference type="InterPro" id="IPR052155">
    <property type="entry name" value="Biofilm_reg_signaling"/>
</dbReference>
<feature type="transmembrane region" description="Helical" evidence="1">
    <location>
        <begin position="54"/>
        <end position="81"/>
    </location>
</feature>
<keyword evidence="1" id="KW-0472">Membrane</keyword>